<organism evidence="3 4">
    <name type="scientific">Marinobacter vulgaris</name>
    <dbReference type="NCBI Taxonomy" id="1928331"/>
    <lineage>
        <taxon>Bacteria</taxon>
        <taxon>Pseudomonadati</taxon>
        <taxon>Pseudomonadota</taxon>
        <taxon>Gammaproteobacteria</taxon>
        <taxon>Pseudomonadales</taxon>
        <taxon>Marinobacteraceae</taxon>
        <taxon>Marinobacter</taxon>
    </lineage>
</organism>
<feature type="chain" id="PRO_5015925497" evidence="2">
    <location>
        <begin position="23"/>
        <end position="156"/>
    </location>
</feature>
<dbReference type="OrthoDB" id="6371998at2"/>
<dbReference type="RefSeq" id="WP_114612693.1">
    <property type="nucleotide sequence ID" value="NZ_QFWX01000003.1"/>
</dbReference>
<evidence type="ECO:0000313" key="3">
    <source>
        <dbReference type="EMBL" id="PXX91812.1"/>
    </source>
</evidence>
<feature type="compositionally biased region" description="Polar residues" evidence="1">
    <location>
        <begin position="147"/>
        <end position="156"/>
    </location>
</feature>
<comment type="caution">
    <text evidence="3">The sequence shown here is derived from an EMBL/GenBank/DDBJ whole genome shotgun (WGS) entry which is preliminary data.</text>
</comment>
<feature type="region of interest" description="Disordered" evidence="1">
    <location>
        <begin position="127"/>
        <end position="156"/>
    </location>
</feature>
<name>A0A2V3ZLX9_9GAMM</name>
<accession>A0A2V3ZLX9</accession>
<keyword evidence="2" id="KW-0732">Signal</keyword>
<protein>
    <submittedName>
        <fullName evidence="3">Uncharacterized protein</fullName>
    </submittedName>
</protein>
<gene>
    <name evidence="3" type="ORF">DIT71_08110</name>
</gene>
<sequence>MKKIHTGAIGAFAICIAFNALADTEEVDSTLYWVQTDPGQAVEMPSGTKGRTVIRNHATVVQADGDVSSQWCTGHQGVDGSGRAGGAGYCTSISDNGDMLYLSYVLGAEDEPANWTVMGGTGAYEGATGSGTSTMTSARGDGRAWTSRAQGSITTK</sequence>
<dbReference type="Proteomes" id="UP000253987">
    <property type="component" value="Unassembled WGS sequence"/>
</dbReference>
<evidence type="ECO:0000313" key="4">
    <source>
        <dbReference type="Proteomes" id="UP000253987"/>
    </source>
</evidence>
<evidence type="ECO:0000256" key="1">
    <source>
        <dbReference type="SAM" id="MobiDB-lite"/>
    </source>
</evidence>
<feature type="compositionally biased region" description="Low complexity" evidence="1">
    <location>
        <begin position="127"/>
        <end position="139"/>
    </location>
</feature>
<reference evidence="4" key="1">
    <citation type="submission" date="2018-05" db="EMBL/GenBank/DDBJ databases">
        <authorList>
            <person name="Lu D."/>
        </authorList>
    </citation>
    <scope>NUCLEOTIDE SEQUENCE [LARGE SCALE GENOMIC DNA]</scope>
    <source>
        <strain evidence="4">F01</strain>
    </source>
</reference>
<reference evidence="3 4" key="2">
    <citation type="submission" date="2018-06" db="EMBL/GenBank/DDBJ databases">
        <title>Marinobactersediminissp. nov, a moderately halophilic bacterium isolated from marine solar saltern.</title>
        <authorList>
            <person name="Zhang Y."/>
        </authorList>
    </citation>
    <scope>NUCLEOTIDE SEQUENCE [LARGE SCALE GENOMIC DNA]</scope>
    <source>
        <strain evidence="3 4">F01</strain>
    </source>
</reference>
<evidence type="ECO:0000256" key="2">
    <source>
        <dbReference type="SAM" id="SignalP"/>
    </source>
</evidence>
<keyword evidence="4" id="KW-1185">Reference proteome</keyword>
<dbReference type="EMBL" id="QFWX01000003">
    <property type="protein sequence ID" value="PXX91812.1"/>
    <property type="molecule type" value="Genomic_DNA"/>
</dbReference>
<proteinExistence type="predicted"/>
<dbReference type="AlphaFoldDB" id="A0A2V3ZLX9"/>
<feature type="signal peptide" evidence="2">
    <location>
        <begin position="1"/>
        <end position="22"/>
    </location>
</feature>